<dbReference type="GO" id="GO:0016747">
    <property type="term" value="F:acyltransferase activity, transferring groups other than amino-acyl groups"/>
    <property type="evidence" value="ECO:0007669"/>
    <property type="project" value="InterPro"/>
</dbReference>
<dbReference type="Gene3D" id="3.40.630.30">
    <property type="match status" value="1"/>
</dbReference>
<dbReference type="SUPFAM" id="SSF55729">
    <property type="entry name" value="Acyl-CoA N-acyltransferases (Nat)"/>
    <property type="match status" value="1"/>
</dbReference>
<evidence type="ECO:0000259" key="1">
    <source>
        <dbReference type="PROSITE" id="PS51186"/>
    </source>
</evidence>
<keyword evidence="3" id="KW-1185">Reference proteome</keyword>
<keyword evidence="2" id="KW-0808">Transferase</keyword>
<dbReference type="Proteomes" id="UP000029224">
    <property type="component" value="Unassembled WGS sequence"/>
</dbReference>
<dbReference type="PROSITE" id="PS51186">
    <property type="entry name" value="GNAT"/>
    <property type="match status" value="1"/>
</dbReference>
<dbReference type="PANTHER" id="PTHR47237">
    <property type="entry name" value="SLL0310 PROTEIN"/>
    <property type="match status" value="1"/>
</dbReference>
<dbReference type="InterPro" id="IPR052729">
    <property type="entry name" value="Acyl/Acetyltrans_Enzymes"/>
</dbReference>
<dbReference type="CDD" id="cd04301">
    <property type="entry name" value="NAT_SF"/>
    <property type="match status" value="1"/>
</dbReference>
<reference evidence="2 3" key="1">
    <citation type="submission" date="2014-09" db="EMBL/GenBank/DDBJ databases">
        <title>Vibrio maritimus JCM 19240. (C210) whole genome shotgun sequence.</title>
        <authorList>
            <person name="Sawabe T."/>
            <person name="Meirelles P."/>
            <person name="Nakanishi M."/>
            <person name="Sayaka M."/>
            <person name="Hattori M."/>
            <person name="Ohkuma M."/>
        </authorList>
    </citation>
    <scope>NUCLEOTIDE SEQUENCE [LARGE SCALE GENOMIC DNA]</scope>
    <source>
        <strain evidence="2 3">JCM 19240</strain>
    </source>
</reference>
<dbReference type="InterPro" id="IPR000182">
    <property type="entry name" value="GNAT_dom"/>
</dbReference>
<dbReference type="InterPro" id="IPR016181">
    <property type="entry name" value="Acyl_CoA_acyltransferase"/>
</dbReference>
<dbReference type="Gene3D" id="3.40.630.90">
    <property type="match status" value="1"/>
</dbReference>
<comment type="caution">
    <text evidence="2">The sequence shown here is derived from an EMBL/GenBank/DDBJ whole genome shotgun (WGS) entry which is preliminary data.</text>
</comment>
<dbReference type="PANTHER" id="PTHR47237:SF1">
    <property type="entry name" value="SLL0310 PROTEIN"/>
    <property type="match status" value="1"/>
</dbReference>
<dbReference type="OrthoDB" id="20916at2"/>
<gene>
    <name evidence="2" type="ORF">JCM19240_5352</name>
</gene>
<proteinExistence type="predicted"/>
<organism evidence="2 3">
    <name type="scientific">Vibrio maritimus</name>
    <dbReference type="NCBI Taxonomy" id="990268"/>
    <lineage>
        <taxon>Bacteria</taxon>
        <taxon>Pseudomonadati</taxon>
        <taxon>Pseudomonadota</taxon>
        <taxon>Gammaproteobacteria</taxon>
        <taxon>Vibrionales</taxon>
        <taxon>Vibrionaceae</taxon>
        <taxon>Vibrio</taxon>
    </lineage>
</organism>
<feature type="domain" description="N-acetyltransferase" evidence="1">
    <location>
        <begin position="4"/>
        <end position="147"/>
    </location>
</feature>
<sequence length="281" mass="31199">MEGFRIRTMTLNEVSTAVEWAAQEGWNPGLNDAQLYHMADPNGFLVGELDGEPIGCISVVKYDANFGFLGFYIVKPEYRGKGYGIQIWNQGMAYLDGCNVALDGVVDQQENYKRSGFVLSHRNVRYEGRSAQLAFDSKAIVKATSVDFYQVEDYLNGFFPLARREFNHAWFSQMQCTSLVYVKEGKVLGAGVIRDCHTGYKIAPLFADSEHIANELYAALVSSVDAGKPVFLDVPEVNEPAVTLASSHDMASCFETARMYTKQPPALSLDRTYGVTSFEIG</sequence>
<reference evidence="2 3" key="2">
    <citation type="submission" date="2014-09" db="EMBL/GenBank/DDBJ databases">
        <authorList>
            <consortium name="NBRP consortium"/>
            <person name="Sawabe T."/>
            <person name="Meirelles P."/>
            <person name="Nakanishi M."/>
            <person name="Sayaka M."/>
            <person name="Hattori M."/>
            <person name="Ohkuma M."/>
        </authorList>
    </citation>
    <scope>NUCLEOTIDE SEQUENCE [LARGE SCALE GENOMIC DNA]</scope>
    <source>
        <strain evidence="2 3">JCM 19240</strain>
    </source>
</reference>
<dbReference type="Pfam" id="PF00583">
    <property type="entry name" value="Acetyltransf_1"/>
    <property type="match status" value="1"/>
</dbReference>
<dbReference type="AlphaFoldDB" id="A0A090SW44"/>
<dbReference type="InterPro" id="IPR041496">
    <property type="entry name" value="YitH/HolE_GNAT"/>
</dbReference>
<accession>A0A090SW44</accession>
<dbReference type="EMBL" id="BBMT01000001">
    <property type="protein sequence ID" value="GAL31921.1"/>
    <property type="molecule type" value="Genomic_DNA"/>
</dbReference>
<evidence type="ECO:0000313" key="3">
    <source>
        <dbReference type="Proteomes" id="UP000029224"/>
    </source>
</evidence>
<name>A0A090SW44_9VIBR</name>
<protein>
    <submittedName>
        <fullName evidence="2">GCN5-related N-acetyltransferase</fullName>
    </submittedName>
</protein>
<dbReference type="Pfam" id="PF18014">
    <property type="entry name" value="Acetyltransf_18"/>
    <property type="match status" value="1"/>
</dbReference>
<evidence type="ECO:0000313" key="2">
    <source>
        <dbReference type="EMBL" id="GAL31921.1"/>
    </source>
</evidence>